<dbReference type="STRING" id="745531.A0A0C3RUF4"/>
<dbReference type="SMART" id="SM00443">
    <property type="entry name" value="G_patch"/>
    <property type="match status" value="1"/>
</dbReference>
<proteinExistence type="predicted"/>
<reference evidence="4 5" key="1">
    <citation type="journal article" date="2014" name="PLoS Genet.">
        <title>Analysis of the Phlebiopsis gigantea genome, transcriptome and secretome provides insight into its pioneer colonization strategies of wood.</title>
        <authorList>
            <person name="Hori C."/>
            <person name="Ishida T."/>
            <person name="Igarashi K."/>
            <person name="Samejima M."/>
            <person name="Suzuki H."/>
            <person name="Master E."/>
            <person name="Ferreira P."/>
            <person name="Ruiz-Duenas F.J."/>
            <person name="Held B."/>
            <person name="Canessa P."/>
            <person name="Larrondo L.F."/>
            <person name="Schmoll M."/>
            <person name="Druzhinina I.S."/>
            <person name="Kubicek C.P."/>
            <person name="Gaskell J.A."/>
            <person name="Kersten P."/>
            <person name="St John F."/>
            <person name="Glasner J."/>
            <person name="Sabat G."/>
            <person name="Splinter BonDurant S."/>
            <person name="Syed K."/>
            <person name="Yadav J."/>
            <person name="Mgbeahuruike A.C."/>
            <person name="Kovalchuk A."/>
            <person name="Asiegbu F.O."/>
            <person name="Lackner G."/>
            <person name="Hoffmeister D."/>
            <person name="Rencoret J."/>
            <person name="Gutierrez A."/>
            <person name="Sun H."/>
            <person name="Lindquist E."/>
            <person name="Barry K."/>
            <person name="Riley R."/>
            <person name="Grigoriev I.V."/>
            <person name="Henrissat B."/>
            <person name="Kues U."/>
            <person name="Berka R.M."/>
            <person name="Martinez A.T."/>
            <person name="Covert S.F."/>
            <person name="Blanchette R.A."/>
            <person name="Cullen D."/>
        </authorList>
    </citation>
    <scope>NUCLEOTIDE SEQUENCE [LARGE SCALE GENOMIC DNA]</scope>
    <source>
        <strain evidence="4 5">11061_1 CR5-6</strain>
    </source>
</reference>
<evidence type="ECO:0000256" key="1">
    <source>
        <dbReference type="SAM" id="MobiDB-lite"/>
    </source>
</evidence>
<keyword evidence="5" id="KW-1185">Reference proteome</keyword>
<dbReference type="Proteomes" id="UP000053257">
    <property type="component" value="Unassembled WGS sequence"/>
</dbReference>
<feature type="region of interest" description="Disordered" evidence="1">
    <location>
        <begin position="333"/>
        <end position="369"/>
    </location>
</feature>
<dbReference type="EMBL" id="KN840568">
    <property type="protein sequence ID" value="KIP04626.1"/>
    <property type="molecule type" value="Genomic_DNA"/>
</dbReference>
<dbReference type="InterPro" id="IPR000467">
    <property type="entry name" value="G_patch_dom"/>
</dbReference>
<name>A0A0C3RUF4_PHLG1</name>
<dbReference type="SUPFAM" id="SSF82708">
    <property type="entry name" value="R3H domain"/>
    <property type="match status" value="1"/>
</dbReference>
<accession>A0A0C3RUF4</accession>
<feature type="domain" description="R3H" evidence="3">
    <location>
        <begin position="755"/>
        <end position="818"/>
    </location>
</feature>
<dbReference type="PROSITE" id="PS51061">
    <property type="entry name" value="R3H"/>
    <property type="match status" value="1"/>
</dbReference>
<gene>
    <name evidence="4" type="ORF">PHLGIDRAFT_31274</name>
</gene>
<evidence type="ECO:0000259" key="2">
    <source>
        <dbReference type="PROSITE" id="PS50174"/>
    </source>
</evidence>
<feature type="domain" description="G-patch" evidence="2">
    <location>
        <begin position="872"/>
        <end position="917"/>
    </location>
</feature>
<feature type="compositionally biased region" description="Basic and acidic residues" evidence="1">
    <location>
        <begin position="433"/>
        <end position="447"/>
    </location>
</feature>
<feature type="compositionally biased region" description="Acidic residues" evidence="1">
    <location>
        <begin position="530"/>
        <end position="541"/>
    </location>
</feature>
<dbReference type="Gene3D" id="3.30.1370.50">
    <property type="entry name" value="R3H-like domain"/>
    <property type="match status" value="1"/>
</dbReference>
<dbReference type="PROSITE" id="PS50174">
    <property type="entry name" value="G_PATCH"/>
    <property type="match status" value="1"/>
</dbReference>
<feature type="region of interest" description="Disordered" evidence="1">
    <location>
        <begin position="433"/>
        <end position="454"/>
    </location>
</feature>
<evidence type="ECO:0000313" key="5">
    <source>
        <dbReference type="Proteomes" id="UP000053257"/>
    </source>
</evidence>
<feature type="compositionally biased region" description="Acidic residues" evidence="1">
    <location>
        <begin position="558"/>
        <end position="577"/>
    </location>
</feature>
<dbReference type="HOGENOM" id="CLU_011306_0_0_1"/>
<feature type="region of interest" description="Disordered" evidence="1">
    <location>
        <begin position="1"/>
        <end position="78"/>
    </location>
</feature>
<dbReference type="GO" id="GO:0003676">
    <property type="term" value="F:nucleic acid binding"/>
    <property type="evidence" value="ECO:0007669"/>
    <property type="project" value="UniProtKB-UniRule"/>
</dbReference>
<feature type="compositionally biased region" description="Gly residues" evidence="1">
    <location>
        <begin position="7"/>
        <end position="18"/>
    </location>
</feature>
<dbReference type="InterPro" id="IPR051189">
    <property type="entry name" value="Splicing_assoc_domain"/>
</dbReference>
<sequence length="917" mass="99347">MNTPNYRGGGRGANGSGLGEPRRGPSTPRGTHTPRRRGRPQYNTNYDDVDPGMGRGRGSPADRGRGRGRGGAKGLPAKLRAGAPLGRLLDADRPLLRPIVFVRSVYTATLFEDEEDVFKPLAEDVANDEESHAPTASQVNRVFGTADDDEEGQLEEIDFTEIGRLQAEVDAAAANNTFTTKEAVTVVEEKFMGFYVDTQPAPVTTSALRDAREVLGEEDDDYEVIVYVAPHPRAGPATPPAEEHVPGTLPTASILTGLALSAPTQMFADANGPRDVEDAPANRTTAHEPDSEDIGGQTEDAMREDHAEAATKPFTAAAVEDQMMLAPSEVAAESIPESALDTPPASIPTSEAIAPLPERPADATPSDLPADAAPSALPTVSDVSFAFSHKKLARRLHPVHTPRALIKNRFKARRKLLPRPFVSFGASLAEAQLRGEDPRRDERRMGDSDLEWGDEEKDRMADAVEELSTGVGDMQVDDELDVKAMKRFVQSMSAEGSRTVTMDDIADEEMLRAEDAEGLGGAEGSSAGESDSDEDGEDSEVEAVMRKEEGTLIAEGAEAADLEGSDEEGETSSDGEFDSPNRGFQARLHRIRENANGKGKAKAVNPPDSDEDDEDYEIELDGTWADKDESFMGHIQKLVDEGQEILSRKQRKARNKRFRAIQDGEIDIDEYEEMMGRPAVPKKDKAAHLPPELAAQWEADRAKKAENKRLRAEQRLQAASDPLAVNKGGKKGMKATVAAMRYAGSDADELLPHRVTDLVSLEAQIRRFVADADETSMSLPPADKRTRRRVHELADAFSLKSQSKGKGTTRYTTLTKTSRSGLDVNEKKVKRVLRESGAWDWQGPAGKEGKKMSLAKHQEGEEVGKAAPKLTEANRGFRMLASMGWAEGERIGLSGGLDVPLVAKMKKTKLGLGASVV</sequence>
<dbReference type="OrthoDB" id="21470at2759"/>
<dbReference type="InterPro" id="IPR036867">
    <property type="entry name" value="R3H_dom_sf"/>
</dbReference>
<dbReference type="AlphaFoldDB" id="A0A0C3RUF4"/>
<evidence type="ECO:0000259" key="3">
    <source>
        <dbReference type="PROSITE" id="PS51061"/>
    </source>
</evidence>
<evidence type="ECO:0008006" key="6">
    <source>
        <dbReference type="Google" id="ProtNLM"/>
    </source>
</evidence>
<evidence type="ECO:0000313" key="4">
    <source>
        <dbReference type="EMBL" id="KIP04626.1"/>
    </source>
</evidence>
<dbReference type="Pfam" id="PF01424">
    <property type="entry name" value="R3H"/>
    <property type="match status" value="1"/>
</dbReference>
<feature type="region of interest" description="Disordered" evidence="1">
    <location>
        <begin position="517"/>
        <end position="615"/>
    </location>
</feature>
<dbReference type="SMART" id="SM00393">
    <property type="entry name" value="R3H"/>
    <property type="match status" value="1"/>
</dbReference>
<feature type="region of interest" description="Disordered" evidence="1">
    <location>
        <begin position="268"/>
        <end position="307"/>
    </location>
</feature>
<dbReference type="InterPro" id="IPR001374">
    <property type="entry name" value="R3H_dom"/>
</dbReference>
<organism evidence="4 5">
    <name type="scientific">Phlebiopsis gigantea (strain 11061_1 CR5-6)</name>
    <name type="common">White-rot fungus</name>
    <name type="synonym">Peniophora gigantea</name>
    <dbReference type="NCBI Taxonomy" id="745531"/>
    <lineage>
        <taxon>Eukaryota</taxon>
        <taxon>Fungi</taxon>
        <taxon>Dikarya</taxon>
        <taxon>Basidiomycota</taxon>
        <taxon>Agaricomycotina</taxon>
        <taxon>Agaricomycetes</taxon>
        <taxon>Polyporales</taxon>
        <taxon>Phanerochaetaceae</taxon>
        <taxon>Phlebiopsis</taxon>
    </lineage>
</organism>
<protein>
    <recommendedName>
        <fullName evidence="6">Protein SQS1</fullName>
    </recommendedName>
</protein>
<dbReference type="PANTHER" id="PTHR14195">
    <property type="entry name" value="G PATCH DOMAIN CONTAINING PROTEIN 2"/>
    <property type="match status" value="1"/>
</dbReference>